<keyword evidence="1" id="KW-1133">Transmembrane helix</keyword>
<accession>A0A9N9XL08</accession>
<dbReference type="EMBL" id="OU900105">
    <property type="protein sequence ID" value="CAG9856596.1"/>
    <property type="molecule type" value="Genomic_DNA"/>
</dbReference>
<dbReference type="Proteomes" id="UP001153712">
    <property type="component" value="Chromosome 12"/>
</dbReference>
<proteinExistence type="predicted"/>
<protein>
    <submittedName>
        <fullName evidence="2">Uncharacterized protein</fullName>
    </submittedName>
</protein>
<evidence type="ECO:0000313" key="3">
    <source>
        <dbReference type="Proteomes" id="UP001153712"/>
    </source>
</evidence>
<keyword evidence="1" id="KW-0472">Membrane</keyword>
<keyword evidence="1" id="KW-0812">Transmembrane</keyword>
<organism evidence="2 3">
    <name type="scientific">Phyllotreta striolata</name>
    <name type="common">Striped flea beetle</name>
    <name type="synonym">Crioceris striolata</name>
    <dbReference type="NCBI Taxonomy" id="444603"/>
    <lineage>
        <taxon>Eukaryota</taxon>
        <taxon>Metazoa</taxon>
        <taxon>Ecdysozoa</taxon>
        <taxon>Arthropoda</taxon>
        <taxon>Hexapoda</taxon>
        <taxon>Insecta</taxon>
        <taxon>Pterygota</taxon>
        <taxon>Neoptera</taxon>
        <taxon>Endopterygota</taxon>
        <taxon>Coleoptera</taxon>
        <taxon>Polyphaga</taxon>
        <taxon>Cucujiformia</taxon>
        <taxon>Chrysomeloidea</taxon>
        <taxon>Chrysomelidae</taxon>
        <taxon>Galerucinae</taxon>
        <taxon>Alticini</taxon>
        <taxon>Phyllotreta</taxon>
    </lineage>
</organism>
<evidence type="ECO:0000256" key="1">
    <source>
        <dbReference type="SAM" id="Phobius"/>
    </source>
</evidence>
<name>A0A9N9XL08_PHYSR</name>
<gene>
    <name evidence="2" type="ORF">PHYEVI_LOCUS3016</name>
</gene>
<sequence>MGKCRCRRGPSIFDGIIIAALACGGGYYLYENYMKHIFYPCPSGCICAFCLAKKSSRC</sequence>
<feature type="transmembrane region" description="Helical" evidence="1">
    <location>
        <begin position="12"/>
        <end position="30"/>
    </location>
</feature>
<dbReference type="AlphaFoldDB" id="A0A9N9XL08"/>
<reference evidence="2" key="1">
    <citation type="submission" date="2022-01" db="EMBL/GenBank/DDBJ databases">
        <authorList>
            <person name="King R."/>
        </authorList>
    </citation>
    <scope>NUCLEOTIDE SEQUENCE</scope>
</reference>
<evidence type="ECO:0000313" key="2">
    <source>
        <dbReference type="EMBL" id="CAG9856596.1"/>
    </source>
</evidence>
<keyword evidence="3" id="KW-1185">Reference proteome</keyword>